<sequence>MDLPKPLAADVAPLFAARPQDQAMSGLVVTTPPAADIVAVVESIVGGDAVPTGSALESALWLYVDDLDRSHTCSQSIDDTTGSYWHGIMHRREGDFSNSHYWFRKVGNHPAMAL</sequence>
<protein>
    <submittedName>
        <fullName evidence="1">Uncharacterized protein</fullName>
    </submittedName>
</protein>
<dbReference type="EMBL" id="UINC01220693">
    <property type="protein sequence ID" value="SVE48716.1"/>
    <property type="molecule type" value="Genomic_DNA"/>
</dbReference>
<name>A0A383DW01_9ZZZZ</name>
<feature type="non-terminal residue" evidence="1">
    <location>
        <position position="114"/>
    </location>
</feature>
<gene>
    <name evidence="1" type="ORF">METZ01_LOCUS501570</name>
</gene>
<evidence type="ECO:0000313" key="1">
    <source>
        <dbReference type="EMBL" id="SVE48716.1"/>
    </source>
</evidence>
<dbReference type="AlphaFoldDB" id="A0A383DW01"/>
<proteinExistence type="predicted"/>
<organism evidence="1">
    <name type="scientific">marine metagenome</name>
    <dbReference type="NCBI Taxonomy" id="408172"/>
    <lineage>
        <taxon>unclassified sequences</taxon>
        <taxon>metagenomes</taxon>
        <taxon>ecological metagenomes</taxon>
    </lineage>
</organism>
<reference evidence="1" key="1">
    <citation type="submission" date="2018-05" db="EMBL/GenBank/DDBJ databases">
        <authorList>
            <person name="Lanie J.A."/>
            <person name="Ng W.-L."/>
            <person name="Kazmierczak K.M."/>
            <person name="Andrzejewski T.M."/>
            <person name="Davidsen T.M."/>
            <person name="Wayne K.J."/>
            <person name="Tettelin H."/>
            <person name="Glass J.I."/>
            <person name="Rusch D."/>
            <person name="Podicherti R."/>
            <person name="Tsui H.-C.T."/>
            <person name="Winkler M.E."/>
        </authorList>
    </citation>
    <scope>NUCLEOTIDE SEQUENCE</scope>
</reference>
<accession>A0A383DW01</accession>